<dbReference type="InterPro" id="IPR032033">
    <property type="entry name" value="Cytochrome_P460"/>
</dbReference>
<dbReference type="Proteomes" id="UP000191820">
    <property type="component" value="Chromosome"/>
</dbReference>
<dbReference type="InterPro" id="IPR038142">
    <property type="entry name" value="Cytochrome_P460_sp"/>
</dbReference>
<protein>
    <recommendedName>
        <fullName evidence="2">Cytochrome P460 domain-containing protein</fullName>
    </recommendedName>
</protein>
<evidence type="ECO:0000313" key="3">
    <source>
        <dbReference type="EMBL" id="ARD22629.1"/>
    </source>
</evidence>
<organism evidence="3 4">
    <name type="scientific">Shewanella japonica</name>
    <dbReference type="NCBI Taxonomy" id="93973"/>
    <lineage>
        <taxon>Bacteria</taxon>
        <taxon>Pseudomonadati</taxon>
        <taxon>Pseudomonadota</taxon>
        <taxon>Gammaproteobacteria</taxon>
        <taxon>Alteromonadales</taxon>
        <taxon>Shewanellaceae</taxon>
        <taxon>Shewanella</taxon>
    </lineage>
</organism>
<keyword evidence="1" id="KW-0732">Signal</keyword>
<name>A0ABM6JMJ8_9GAMM</name>
<accession>A0ABM6JMJ8</accession>
<dbReference type="EMBL" id="CP020472">
    <property type="protein sequence ID" value="ARD22629.1"/>
    <property type="molecule type" value="Genomic_DNA"/>
</dbReference>
<dbReference type="Pfam" id="PF16694">
    <property type="entry name" value="Cytochrome_P460"/>
    <property type="match status" value="1"/>
</dbReference>
<feature type="signal peptide" evidence="1">
    <location>
        <begin position="1"/>
        <end position="23"/>
    </location>
</feature>
<reference evidence="3 4" key="1">
    <citation type="submission" date="2017-03" db="EMBL/GenBank/DDBJ databases">
        <title>Genome sequencing of Shewanella japonica KCTC 22435.</title>
        <authorList>
            <person name="Kim K.M."/>
        </authorList>
    </citation>
    <scope>NUCLEOTIDE SEQUENCE [LARGE SCALE GENOMIC DNA]</scope>
    <source>
        <strain evidence="3 4">KCTC 22435</strain>
    </source>
</reference>
<evidence type="ECO:0000313" key="4">
    <source>
        <dbReference type="Proteomes" id="UP000191820"/>
    </source>
</evidence>
<feature type="domain" description="Cytochrome P460" evidence="2">
    <location>
        <begin position="71"/>
        <end position="192"/>
    </location>
</feature>
<gene>
    <name evidence="3" type="ORF">SJ2017_2339</name>
</gene>
<keyword evidence="4" id="KW-1185">Reference proteome</keyword>
<evidence type="ECO:0000256" key="1">
    <source>
        <dbReference type="SAM" id="SignalP"/>
    </source>
</evidence>
<dbReference type="CDD" id="cd20716">
    <property type="entry name" value="cyt_P460_fam"/>
    <property type="match status" value="1"/>
</dbReference>
<evidence type="ECO:0000259" key="2">
    <source>
        <dbReference type="Pfam" id="PF16694"/>
    </source>
</evidence>
<dbReference type="Gene3D" id="3.50.70.20">
    <property type="entry name" value="Cytochrome P460"/>
    <property type="match status" value="1"/>
</dbReference>
<feature type="chain" id="PRO_5045272633" description="Cytochrome P460 domain-containing protein" evidence="1">
    <location>
        <begin position="24"/>
        <end position="199"/>
    </location>
</feature>
<proteinExistence type="predicted"/>
<sequence>MKSYQFIKVSLILLTLTTSTRLASQTEIANTQAYQVDIFNFDHQLIPDSENYQQQWRRLTGFEHSGLHWEQFVVIYTNHGERAYRNNFLEFSAWFGDPEDEDNQPEYFTYPVGTIFIKENYQMLNGKPADPKSITVMVKHPQGYDAEGGNWEYMQFSVNGQQMIKGSRKDKMVKQQCAGCHQNVADRDFIFSNFYSGTN</sequence>